<dbReference type="Gene3D" id="1.10.340.70">
    <property type="match status" value="1"/>
</dbReference>
<dbReference type="InterPro" id="IPR036397">
    <property type="entry name" value="RNaseH_sf"/>
</dbReference>
<dbReference type="InterPro" id="IPR001584">
    <property type="entry name" value="Integrase_cat-core"/>
</dbReference>
<organism evidence="9 10">
    <name type="scientific">Arctia plantaginis</name>
    <name type="common">Wood tiger moth</name>
    <name type="synonym">Phalaena plantaginis</name>
    <dbReference type="NCBI Taxonomy" id="874455"/>
    <lineage>
        <taxon>Eukaryota</taxon>
        <taxon>Metazoa</taxon>
        <taxon>Ecdysozoa</taxon>
        <taxon>Arthropoda</taxon>
        <taxon>Hexapoda</taxon>
        <taxon>Insecta</taxon>
        <taxon>Pterygota</taxon>
        <taxon>Neoptera</taxon>
        <taxon>Endopterygota</taxon>
        <taxon>Lepidoptera</taxon>
        <taxon>Glossata</taxon>
        <taxon>Ditrysia</taxon>
        <taxon>Noctuoidea</taxon>
        <taxon>Erebidae</taxon>
        <taxon>Arctiinae</taxon>
        <taxon>Arctia</taxon>
    </lineage>
</organism>
<dbReference type="InterPro" id="IPR041588">
    <property type="entry name" value="Integrase_H2C2"/>
</dbReference>
<evidence type="ECO:0000256" key="7">
    <source>
        <dbReference type="ARBA" id="ARBA00022918"/>
    </source>
</evidence>
<dbReference type="Pfam" id="PF17917">
    <property type="entry name" value="RT_RNaseH"/>
    <property type="match status" value="1"/>
</dbReference>
<evidence type="ECO:0000259" key="8">
    <source>
        <dbReference type="PROSITE" id="PS50994"/>
    </source>
</evidence>
<dbReference type="InterPro" id="IPR041373">
    <property type="entry name" value="RT_RNaseH"/>
</dbReference>
<dbReference type="SUPFAM" id="SSF53098">
    <property type="entry name" value="Ribonuclease H-like"/>
    <property type="match status" value="1"/>
</dbReference>
<protein>
    <recommendedName>
        <fullName evidence="1">RNA-directed DNA polymerase</fullName>
        <ecNumber evidence="1">2.7.7.49</ecNumber>
    </recommendedName>
</protein>
<dbReference type="GO" id="GO:0015074">
    <property type="term" value="P:DNA integration"/>
    <property type="evidence" value="ECO:0007669"/>
    <property type="project" value="InterPro"/>
</dbReference>
<feature type="domain" description="Integrase catalytic" evidence="8">
    <location>
        <begin position="376"/>
        <end position="467"/>
    </location>
</feature>
<dbReference type="Gene3D" id="3.30.420.10">
    <property type="entry name" value="Ribonuclease H-like superfamily/Ribonuclease H"/>
    <property type="match status" value="1"/>
</dbReference>
<dbReference type="CDD" id="cd09274">
    <property type="entry name" value="RNase_HI_RT_Ty3"/>
    <property type="match status" value="1"/>
</dbReference>
<keyword evidence="10" id="KW-1185">Reference proteome</keyword>
<evidence type="ECO:0000256" key="2">
    <source>
        <dbReference type="ARBA" id="ARBA00022679"/>
    </source>
</evidence>
<evidence type="ECO:0000256" key="3">
    <source>
        <dbReference type="ARBA" id="ARBA00022695"/>
    </source>
</evidence>
<dbReference type="Pfam" id="PF17921">
    <property type="entry name" value="Integrase_H2C2"/>
    <property type="match status" value="1"/>
</dbReference>
<dbReference type="GO" id="GO:0016787">
    <property type="term" value="F:hydrolase activity"/>
    <property type="evidence" value="ECO:0007669"/>
    <property type="project" value="UniProtKB-KW"/>
</dbReference>
<dbReference type="GO" id="GO:0003964">
    <property type="term" value="F:RNA-directed DNA polymerase activity"/>
    <property type="evidence" value="ECO:0007669"/>
    <property type="project" value="UniProtKB-KW"/>
</dbReference>
<dbReference type="Proteomes" id="UP000494106">
    <property type="component" value="Unassembled WGS sequence"/>
</dbReference>
<dbReference type="GO" id="GO:0004519">
    <property type="term" value="F:endonuclease activity"/>
    <property type="evidence" value="ECO:0007669"/>
    <property type="project" value="UniProtKB-KW"/>
</dbReference>
<keyword evidence="4" id="KW-0540">Nuclease</keyword>
<dbReference type="InterPro" id="IPR050951">
    <property type="entry name" value="Retrovirus_Pol_polyprotein"/>
</dbReference>
<keyword evidence="2" id="KW-0808">Transferase</keyword>
<name>A0A8S0ZFR4_ARCPL</name>
<dbReference type="OrthoDB" id="115435at2759"/>
<comment type="caution">
    <text evidence="9">The sequence shown here is derived from an EMBL/GenBank/DDBJ whole genome shotgun (WGS) entry which is preliminary data.</text>
</comment>
<reference evidence="9 10" key="1">
    <citation type="submission" date="2020-04" db="EMBL/GenBank/DDBJ databases">
        <authorList>
            <person name="Wallbank WR R."/>
            <person name="Pardo Diaz C."/>
            <person name="Kozak K."/>
            <person name="Martin S."/>
            <person name="Jiggins C."/>
            <person name="Moest M."/>
            <person name="Warren A I."/>
            <person name="Byers J.R.P. K."/>
            <person name="Montejo-Kovacevich G."/>
            <person name="Yen C E."/>
        </authorList>
    </citation>
    <scope>NUCLEOTIDE SEQUENCE [LARGE SCALE GENOMIC DNA]</scope>
</reference>
<evidence type="ECO:0000256" key="4">
    <source>
        <dbReference type="ARBA" id="ARBA00022722"/>
    </source>
</evidence>
<keyword evidence="6" id="KW-0378">Hydrolase</keyword>
<evidence type="ECO:0000256" key="1">
    <source>
        <dbReference type="ARBA" id="ARBA00012493"/>
    </source>
</evidence>
<dbReference type="Pfam" id="PF00665">
    <property type="entry name" value="rve"/>
    <property type="match status" value="1"/>
</dbReference>
<dbReference type="EMBL" id="CADEBC010000473">
    <property type="protein sequence ID" value="CAB3231717.1"/>
    <property type="molecule type" value="Genomic_DNA"/>
</dbReference>
<evidence type="ECO:0000313" key="9">
    <source>
        <dbReference type="EMBL" id="CAB3231717.1"/>
    </source>
</evidence>
<evidence type="ECO:0000256" key="6">
    <source>
        <dbReference type="ARBA" id="ARBA00022801"/>
    </source>
</evidence>
<dbReference type="PROSITE" id="PS50994">
    <property type="entry name" value="INTEGRASE"/>
    <property type="match status" value="1"/>
</dbReference>
<keyword evidence="5" id="KW-0255">Endonuclease</keyword>
<dbReference type="PANTHER" id="PTHR37984:SF5">
    <property type="entry name" value="PROTEIN NYNRIN-LIKE"/>
    <property type="match status" value="1"/>
</dbReference>
<sequence length="467" mass="54195">MQIRLRGTARDWYDDLDDYDFTWKGWKDALETAFPRSTDFIDLLESMLARKKTNSEMRYTTATILYYTTHICRHWKTTNKLKLAIRDWLPRGEEGAPLLQLQEEPTFNRRNVTLAEEKVMKQRTAKCRAVRCAIARATRRPAAGMRPALHTQNRVTSKEEQFYHSYELETLAVVDSLKRFRVYLVGIPVTVVTDCAALRTTLVKKDLIPRIARWWLSIQDYHLHIEYRSGNRMRHVDALSRNPVQNSVLFIDNSDWLVTLQLQDESIQSFLTQLRNGTDNQNIIANYAIKDNILNRKTINGDRFVIPKLAKWGLLQKFHDQIGHVGFDKCEKTIKAQFWFEGMTRFIRKYVKSCLQCAYGKGEHGKLQGELHPIEKVAIPMHTLHVDHLGPFVKTRKGNAYILVVIDSFTKFVFAKPVKSCSSMETIKQLKDIISQFGNPHRIITDRGKAIASISNSFQKKCNLNIF</sequence>
<evidence type="ECO:0000256" key="5">
    <source>
        <dbReference type="ARBA" id="ARBA00022759"/>
    </source>
</evidence>
<dbReference type="PANTHER" id="PTHR37984">
    <property type="entry name" value="PROTEIN CBG26694"/>
    <property type="match status" value="1"/>
</dbReference>
<keyword evidence="3" id="KW-0548">Nucleotidyltransferase</keyword>
<dbReference type="EC" id="2.7.7.49" evidence="1"/>
<dbReference type="InterPro" id="IPR043502">
    <property type="entry name" value="DNA/RNA_pol_sf"/>
</dbReference>
<dbReference type="AlphaFoldDB" id="A0A8S0ZFR4"/>
<accession>A0A8S0ZFR4</accession>
<keyword evidence="7" id="KW-0695">RNA-directed DNA polymerase</keyword>
<dbReference type="InterPro" id="IPR012337">
    <property type="entry name" value="RNaseH-like_sf"/>
</dbReference>
<gene>
    <name evidence="9" type="ORF">APLA_LOCUS4578</name>
</gene>
<dbReference type="GO" id="GO:0042575">
    <property type="term" value="C:DNA polymerase complex"/>
    <property type="evidence" value="ECO:0007669"/>
    <property type="project" value="UniProtKB-ARBA"/>
</dbReference>
<dbReference type="GO" id="GO:0003676">
    <property type="term" value="F:nucleic acid binding"/>
    <property type="evidence" value="ECO:0007669"/>
    <property type="project" value="InterPro"/>
</dbReference>
<evidence type="ECO:0000313" key="10">
    <source>
        <dbReference type="Proteomes" id="UP000494106"/>
    </source>
</evidence>
<proteinExistence type="predicted"/>
<dbReference type="SUPFAM" id="SSF56672">
    <property type="entry name" value="DNA/RNA polymerases"/>
    <property type="match status" value="1"/>
</dbReference>